<keyword evidence="3" id="KW-0670">Pyruvate</keyword>
<dbReference type="RefSeq" id="WP_183595367.1">
    <property type="nucleotide sequence ID" value="NZ_JACHWR010000006.1"/>
</dbReference>
<dbReference type="EC" id="4.1.1.79" evidence="3"/>
<dbReference type="InterPro" id="IPR029061">
    <property type="entry name" value="THDP-binding"/>
</dbReference>
<name>A0A7W4W0T7_9ACTN</name>
<organism evidence="3 4">
    <name type="scientific">Nocardioides soli</name>
    <dbReference type="NCBI Taxonomy" id="1036020"/>
    <lineage>
        <taxon>Bacteria</taxon>
        <taxon>Bacillati</taxon>
        <taxon>Actinomycetota</taxon>
        <taxon>Actinomycetes</taxon>
        <taxon>Propionibacteriales</taxon>
        <taxon>Nocardioidaceae</taxon>
        <taxon>Nocardioides</taxon>
    </lineage>
</organism>
<evidence type="ECO:0000256" key="1">
    <source>
        <dbReference type="ARBA" id="ARBA00022793"/>
    </source>
</evidence>
<keyword evidence="1" id="KW-0210">Decarboxylase</keyword>
<evidence type="ECO:0000313" key="4">
    <source>
        <dbReference type="Proteomes" id="UP000589626"/>
    </source>
</evidence>
<accession>A0A7W4W0T7</accession>
<dbReference type="CDD" id="cd07035">
    <property type="entry name" value="TPP_PYR_POX_like"/>
    <property type="match status" value="1"/>
</dbReference>
<sequence length="191" mass="20582">MAAPVQQSGPEAEHDQAQPTGDIPAYAAAFVAALRTAGVSLVGTLPESLLKSVYVAIDRAEDIRLVRVSNEQDLPGLLAGAYLGGKRALMITENSGLRQACEPITRLAFAHQIPLVMVVSYRGDFGEPNWWGHNHAQVMGPLLDALRIPYRVVDRVDQLDTVIEKAFVHADASQWPVCLVLTGECIEGGLS</sequence>
<reference evidence="3 4" key="1">
    <citation type="submission" date="2020-08" db="EMBL/GenBank/DDBJ databases">
        <title>Sequencing the genomes of 1000 actinobacteria strains.</title>
        <authorList>
            <person name="Klenk H.-P."/>
        </authorList>
    </citation>
    <scope>NUCLEOTIDE SEQUENCE [LARGE SCALE GENOMIC DNA]</scope>
    <source>
        <strain evidence="3 4">DSM 105498</strain>
    </source>
</reference>
<dbReference type="GO" id="GO:0050545">
    <property type="term" value="F:sulfopyruvate decarboxylase activity"/>
    <property type="evidence" value="ECO:0007669"/>
    <property type="project" value="UniProtKB-EC"/>
</dbReference>
<protein>
    <submittedName>
        <fullName evidence="3">Sulfopyruvate decarboxylase subunit alpha</fullName>
        <ecNumber evidence="3">4.1.1.79</ecNumber>
    </submittedName>
</protein>
<dbReference type="PANTHER" id="PTHR42818">
    <property type="entry name" value="SULFOPYRUVATE DECARBOXYLASE SUBUNIT ALPHA"/>
    <property type="match status" value="1"/>
</dbReference>
<dbReference type="SUPFAM" id="SSF52518">
    <property type="entry name" value="Thiamin diphosphate-binding fold (THDP-binding)"/>
    <property type="match status" value="1"/>
</dbReference>
<dbReference type="Gene3D" id="3.40.50.970">
    <property type="match status" value="1"/>
</dbReference>
<proteinExistence type="predicted"/>
<dbReference type="GO" id="GO:0000287">
    <property type="term" value="F:magnesium ion binding"/>
    <property type="evidence" value="ECO:0007669"/>
    <property type="project" value="UniProtKB-ARBA"/>
</dbReference>
<dbReference type="InterPro" id="IPR051818">
    <property type="entry name" value="TPP_dependent_decarboxylase"/>
</dbReference>
<keyword evidence="2 3" id="KW-0456">Lyase</keyword>
<evidence type="ECO:0000256" key="2">
    <source>
        <dbReference type="ARBA" id="ARBA00023239"/>
    </source>
</evidence>
<dbReference type="AlphaFoldDB" id="A0A7W4W0T7"/>
<dbReference type="Proteomes" id="UP000589626">
    <property type="component" value="Unassembled WGS sequence"/>
</dbReference>
<dbReference type="PANTHER" id="PTHR42818:SF1">
    <property type="entry name" value="SULFOPYRUVATE DECARBOXYLASE"/>
    <property type="match status" value="1"/>
</dbReference>
<gene>
    <name evidence="3" type="ORF">FHU40_005224</name>
</gene>
<comment type="caution">
    <text evidence="3">The sequence shown here is derived from an EMBL/GenBank/DDBJ whole genome shotgun (WGS) entry which is preliminary data.</text>
</comment>
<evidence type="ECO:0000313" key="3">
    <source>
        <dbReference type="EMBL" id="MBB3045367.1"/>
    </source>
</evidence>
<dbReference type="EMBL" id="JACHWR010000006">
    <property type="protein sequence ID" value="MBB3045367.1"/>
    <property type="molecule type" value="Genomic_DNA"/>
</dbReference>
<keyword evidence="4" id="KW-1185">Reference proteome</keyword>